<dbReference type="InParanoid" id="A0A2H3D8T3"/>
<proteinExistence type="predicted"/>
<name>A0A2H3D8T3_ARMGA</name>
<gene>
    <name evidence="1" type="ORF">ARMGADRAFT_299287</name>
</gene>
<dbReference type="Proteomes" id="UP000217790">
    <property type="component" value="Unassembled WGS sequence"/>
</dbReference>
<sequence length="144" mass="16241">MDFSWAALYANLAMTSIPLDPAIRRSQAQSRLRSYDAIPRASFLPGLIYSRYPYATCWIARKNRAVKKIPSLWRRLGESFVEVFFQLVSTRLSSSQDTVPGEHTCPRFCMSPSSLCELGKVTRDHLNLSGDPLVIFSDLHLNGS</sequence>
<evidence type="ECO:0000313" key="2">
    <source>
        <dbReference type="Proteomes" id="UP000217790"/>
    </source>
</evidence>
<dbReference type="OrthoDB" id="10467150at2759"/>
<dbReference type="AlphaFoldDB" id="A0A2H3D8T3"/>
<protein>
    <submittedName>
        <fullName evidence="1">Uncharacterized protein</fullName>
    </submittedName>
</protein>
<reference evidence="2" key="1">
    <citation type="journal article" date="2017" name="Nat. Ecol. Evol.">
        <title>Genome expansion and lineage-specific genetic innovations in the forest pathogenic fungi Armillaria.</title>
        <authorList>
            <person name="Sipos G."/>
            <person name="Prasanna A.N."/>
            <person name="Walter M.C."/>
            <person name="O'Connor E."/>
            <person name="Balint B."/>
            <person name="Krizsan K."/>
            <person name="Kiss B."/>
            <person name="Hess J."/>
            <person name="Varga T."/>
            <person name="Slot J."/>
            <person name="Riley R."/>
            <person name="Boka B."/>
            <person name="Rigling D."/>
            <person name="Barry K."/>
            <person name="Lee J."/>
            <person name="Mihaltcheva S."/>
            <person name="LaButti K."/>
            <person name="Lipzen A."/>
            <person name="Waldron R."/>
            <person name="Moloney N.M."/>
            <person name="Sperisen C."/>
            <person name="Kredics L."/>
            <person name="Vagvoelgyi C."/>
            <person name="Patrignani A."/>
            <person name="Fitzpatrick D."/>
            <person name="Nagy I."/>
            <person name="Doyle S."/>
            <person name="Anderson J.B."/>
            <person name="Grigoriev I.V."/>
            <person name="Gueldener U."/>
            <person name="Muensterkoetter M."/>
            <person name="Nagy L.G."/>
        </authorList>
    </citation>
    <scope>NUCLEOTIDE SEQUENCE [LARGE SCALE GENOMIC DNA]</scope>
    <source>
        <strain evidence="2">Ar21-2</strain>
    </source>
</reference>
<evidence type="ECO:0000313" key="1">
    <source>
        <dbReference type="EMBL" id="PBK90510.1"/>
    </source>
</evidence>
<organism evidence="1 2">
    <name type="scientific">Armillaria gallica</name>
    <name type="common">Bulbous honey fungus</name>
    <name type="synonym">Armillaria bulbosa</name>
    <dbReference type="NCBI Taxonomy" id="47427"/>
    <lineage>
        <taxon>Eukaryota</taxon>
        <taxon>Fungi</taxon>
        <taxon>Dikarya</taxon>
        <taxon>Basidiomycota</taxon>
        <taxon>Agaricomycotina</taxon>
        <taxon>Agaricomycetes</taxon>
        <taxon>Agaricomycetidae</taxon>
        <taxon>Agaricales</taxon>
        <taxon>Marasmiineae</taxon>
        <taxon>Physalacriaceae</taxon>
        <taxon>Armillaria</taxon>
    </lineage>
</organism>
<keyword evidence="2" id="KW-1185">Reference proteome</keyword>
<accession>A0A2H3D8T3</accession>
<dbReference type="EMBL" id="KZ293665">
    <property type="protein sequence ID" value="PBK90510.1"/>
    <property type="molecule type" value="Genomic_DNA"/>
</dbReference>